<evidence type="ECO:0000313" key="3">
    <source>
        <dbReference type="Proteomes" id="UP000001568"/>
    </source>
</evidence>
<name>A4RTN5_OSTLU</name>
<organism evidence="2 3">
    <name type="scientific">Ostreococcus lucimarinus (strain CCE9901)</name>
    <dbReference type="NCBI Taxonomy" id="436017"/>
    <lineage>
        <taxon>Eukaryota</taxon>
        <taxon>Viridiplantae</taxon>
        <taxon>Chlorophyta</taxon>
        <taxon>Mamiellophyceae</taxon>
        <taxon>Mamiellales</taxon>
        <taxon>Bathycoccaceae</taxon>
        <taxon>Ostreococcus</taxon>
    </lineage>
</organism>
<reference evidence="2 3" key="1">
    <citation type="journal article" date="2007" name="Proc. Natl. Acad. Sci. U.S.A.">
        <title>The tiny eukaryote Ostreococcus provides genomic insights into the paradox of plankton speciation.</title>
        <authorList>
            <person name="Palenik B."/>
            <person name="Grimwood J."/>
            <person name="Aerts A."/>
            <person name="Rouze P."/>
            <person name="Salamov A."/>
            <person name="Putnam N."/>
            <person name="Dupont C."/>
            <person name="Jorgensen R."/>
            <person name="Derelle E."/>
            <person name="Rombauts S."/>
            <person name="Zhou K."/>
            <person name="Otillar R."/>
            <person name="Merchant S.S."/>
            <person name="Podell S."/>
            <person name="Gaasterland T."/>
            <person name="Napoli C."/>
            <person name="Gendler K."/>
            <person name="Manuell A."/>
            <person name="Tai V."/>
            <person name="Vallon O."/>
            <person name="Piganeau G."/>
            <person name="Jancek S."/>
            <person name="Heijde M."/>
            <person name="Jabbari K."/>
            <person name="Bowler C."/>
            <person name="Lohr M."/>
            <person name="Robbens S."/>
            <person name="Werner G."/>
            <person name="Dubchak I."/>
            <person name="Pazour G.J."/>
            <person name="Ren Q."/>
            <person name="Paulsen I."/>
            <person name="Delwiche C."/>
            <person name="Schmutz J."/>
            <person name="Rokhsar D."/>
            <person name="Van de Peer Y."/>
            <person name="Moreau H."/>
            <person name="Grigoriev I.V."/>
        </authorList>
    </citation>
    <scope>NUCLEOTIDE SEQUENCE [LARGE SCALE GENOMIC DNA]</scope>
    <source>
        <strain evidence="2 3">CCE9901</strain>
    </source>
</reference>
<dbReference type="OMA" id="WHRAHER"/>
<dbReference type="eggNOG" id="ENOG502SCDJ">
    <property type="taxonomic scope" value="Eukaryota"/>
</dbReference>
<dbReference type="RefSeq" id="XP_001416818.1">
    <property type="nucleotide sequence ID" value="XM_001416781.1"/>
</dbReference>
<sequence>MTPARGRRRGVDASAFSTVDAKPLPRILRDWARHHVELFVRDGDSDAHSIVSDYDGNALSVDARRAVHEEARRRGVRARSEEHSRDGGAKIVTLRRGDDATDATSRGEEEGVDDADDADDEAFARWTEACGYEDMRDEPFDLYAELKISKENANPAGRARAAYHREAMKWHPDRLLTNGGSAGFCDACQSVLRFNRWHRAHERGERGRDFCAHCVATSKRSIAGREWDRKHNTAPLVVDGESVVVTCLDDLASERATYESRIESGRTKAATACRKLQRLGIAFSVLKDRERFEVYRDHGYTGLVKSERHAEVDVFDLDGFSVYDSFFAGENEDDRQYLLLCPDAESDDDAEDANVDAAADDDDAEDEVQALLAENKEAVESAPKRRRNDDDVDFPLAPIAVRVAGVADAHTNDSTAADPWAELAKRIGE</sequence>
<protein>
    <recommendedName>
        <fullName evidence="4">J domain-containing protein</fullName>
    </recommendedName>
</protein>
<accession>A4RTN5</accession>
<dbReference type="SUPFAM" id="SSF46565">
    <property type="entry name" value="Chaperone J-domain"/>
    <property type="match status" value="1"/>
</dbReference>
<dbReference type="Gramene" id="ABO95111">
    <property type="protein sequence ID" value="ABO95111"/>
    <property type="gene ID" value="OSTLU_92350"/>
</dbReference>
<keyword evidence="3" id="KW-1185">Reference proteome</keyword>
<dbReference type="EMBL" id="CP000583">
    <property type="protein sequence ID" value="ABO95111.1"/>
    <property type="molecule type" value="Genomic_DNA"/>
</dbReference>
<dbReference type="Proteomes" id="UP000001568">
    <property type="component" value="Chromosome 3"/>
</dbReference>
<proteinExistence type="predicted"/>
<dbReference type="KEGG" id="olu:OSTLU_92350"/>
<dbReference type="OrthoDB" id="1530at2759"/>
<feature type="compositionally biased region" description="Basic and acidic residues" evidence="1">
    <location>
        <begin position="95"/>
        <end position="109"/>
    </location>
</feature>
<evidence type="ECO:0008006" key="4">
    <source>
        <dbReference type="Google" id="ProtNLM"/>
    </source>
</evidence>
<dbReference type="HOGENOM" id="CLU_635156_0_0_1"/>
<dbReference type="GeneID" id="5000952"/>
<dbReference type="InterPro" id="IPR036869">
    <property type="entry name" value="J_dom_sf"/>
</dbReference>
<evidence type="ECO:0000256" key="1">
    <source>
        <dbReference type="SAM" id="MobiDB-lite"/>
    </source>
</evidence>
<dbReference type="AlphaFoldDB" id="A4RTN5"/>
<gene>
    <name evidence="2" type="ORF">OSTLU_92350</name>
</gene>
<feature type="region of interest" description="Disordered" evidence="1">
    <location>
        <begin position="93"/>
        <end position="118"/>
    </location>
</feature>
<evidence type="ECO:0000313" key="2">
    <source>
        <dbReference type="EMBL" id="ABO95111.1"/>
    </source>
</evidence>
<dbReference type="Gene3D" id="1.10.287.110">
    <property type="entry name" value="DnaJ domain"/>
    <property type="match status" value="1"/>
</dbReference>